<dbReference type="Proteomes" id="UP000182658">
    <property type="component" value="Unassembled WGS sequence"/>
</dbReference>
<keyword evidence="5" id="KW-0508">mRNA splicing</keyword>
<protein>
    <recommendedName>
        <fullName evidence="1">RNA helicase</fullName>
        <ecNumber evidence="1">3.6.4.13</ecNumber>
    </recommendedName>
</protein>
<organism evidence="8 9">
    <name type="scientific">Coniochaeta ligniaria NRRL 30616</name>
    <dbReference type="NCBI Taxonomy" id="1408157"/>
    <lineage>
        <taxon>Eukaryota</taxon>
        <taxon>Fungi</taxon>
        <taxon>Dikarya</taxon>
        <taxon>Ascomycota</taxon>
        <taxon>Pezizomycotina</taxon>
        <taxon>Sordariomycetes</taxon>
        <taxon>Sordariomycetidae</taxon>
        <taxon>Coniochaetales</taxon>
        <taxon>Coniochaetaceae</taxon>
        <taxon>Coniochaeta</taxon>
    </lineage>
</organism>
<keyword evidence="4" id="KW-0347">Helicase</keyword>
<proteinExistence type="predicted"/>
<evidence type="ECO:0000256" key="4">
    <source>
        <dbReference type="ARBA" id="ARBA00022806"/>
    </source>
</evidence>
<keyword evidence="4" id="KW-0067">ATP-binding</keyword>
<dbReference type="Gene3D" id="3.40.50.300">
    <property type="entry name" value="P-loop containing nucleotide triphosphate hydrolases"/>
    <property type="match status" value="1"/>
</dbReference>
<dbReference type="GO" id="GO:0005681">
    <property type="term" value="C:spliceosomal complex"/>
    <property type="evidence" value="ECO:0007669"/>
    <property type="project" value="TreeGrafter"/>
</dbReference>
<dbReference type="GO" id="GO:0016787">
    <property type="term" value="F:hydrolase activity"/>
    <property type="evidence" value="ECO:0007669"/>
    <property type="project" value="UniProtKB-KW"/>
</dbReference>
<evidence type="ECO:0000256" key="1">
    <source>
        <dbReference type="ARBA" id="ARBA00012552"/>
    </source>
</evidence>
<name>A0A1J7IVI1_9PEZI</name>
<evidence type="ECO:0000256" key="6">
    <source>
        <dbReference type="ARBA" id="ARBA00047984"/>
    </source>
</evidence>
<dbReference type="PANTHER" id="PTHR18934">
    <property type="entry name" value="ATP-DEPENDENT RNA HELICASE"/>
    <property type="match status" value="1"/>
</dbReference>
<comment type="catalytic activity">
    <reaction evidence="6">
        <text>ATP + H2O = ADP + phosphate + H(+)</text>
        <dbReference type="Rhea" id="RHEA:13065"/>
        <dbReference type="ChEBI" id="CHEBI:15377"/>
        <dbReference type="ChEBI" id="CHEBI:15378"/>
        <dbReference type="ChEBI" id="CHEBI:30616"/>
        <dbReference type="ChEBI" id="CHEBI:43474"/>
        <dbReference type="ChEBI" id="CHEBI:456216"/>
        <dbReference type="EC" id="3.6.4.13"/>
    </reaction>
</comment>
<dbReference type="GO" id="GO:0008380">
    <property type="term" value="P:RNA splicing"/>
    <property type="evidence" value="ECO:0007669"/>
    <property type="project" value="UniProtKB-KW"/>
</dbReference>
<evidence type="ECO:0000256" key="7">
    <source>
        <dbReference type="SAM" id="MobiDB-lite"/>
    </source>
</evidence>
<dbReference type="AlphaFoldDB" id="A0A1J7IVI1"/>
<keyword evidence="4" id="KW-0547">Nucleotide-binding</keyword>
<gene>
    <name evidence="8" type="ORF">CONLIGDRAFT_684985</name>
</gene>
<feature type="compositionally biased region" description="Basic residues" evidence="7">
    <location>
        <begin position="21"/>
        <end position="31"/>
    </location>
</feature>
<dbReference type="GO" id="GO:0006397">
    <property type="term" value="P:mRNA processing"/>
    <property type="evidence" value="ECO:0007669"/>
    <property type="project" value="UniProtKB-KW"/>
</dbReference>
<dbReference type="OrthoDB" id="10253254at2759"/>
<sequence>MRDNDEESALRTPRTTDSARKKTGAGRKMPPRKNIMQEYLKDGFNPANWTKADLHHVLNTWWIETEGHPSPGGSHKQNVGPRACFWGRSKCVAISLKHTHDCLSNSLSPSLSSPQTPDIIRKLEDRATNRFTGNQRAAWYNELLAKRRELPVYGQHGELLEMYHRSQTMIVCAETGSGKTTQVGSMVHYDEYASGLTIACTQPRRLAAANMNYLTALRIVKTLLLAIMLEESAIMRNGTSSHVRTAIQSPVLNGW</sequence>
<evidence type="ECO:0000256" key="2">
    <source>
        <dbReference type="ARBA" id="ARBA00022664"/>
    </source>
</evidence>
<dbReference type="GO" id="GO:0003723">
    <property type="term" value="F:RNA binding"/>
    <property type="evidence" value="ECO:0007669"/>
    <property type="project" value="TreeGrafter"/>
</dbReference>
<dbReference type="GO" id="GO:0003724">
    <property type="term" value="F:RNA helicase activity"/>
    <property type="evidence" value="ECO:0007669"/>
    <property type="project" value="UniProtKB-EC"/>
</dbReference>
<keyword evidence="2" id="KW-0507">mRNA processing</keyword>
<dbReference type="PANTHER" id="PTHR18934:SF109">
    <property type="entry name" value="ATP-DEPENDENT RNA HELICASE DHX15 HOMOLOG"/>
    <property type="match status" value="1"/>
</dbReference>
<evidence type="ECO:0000313" key="9">
    <source>
        <dbReference type="Proteomes" id="UP000182658"/>
    </source>
</evidence>
<dbReference type="EMBL" id="KV875102">
    <property type="protein sequence ID" value="OIW25113.1"/>
    <property type="molecule type" value="Genomic_DNA"/>
</dbReference>
<evidence type="ECO:0000256" key="5">
    <source>
        <dbReference type="ARBA" id="ARBA00023187"/>
    </source>
</evidence>
<accession>A0A1J7IVI1</accession>
<evidence type="ECO:0000313" key="8">
    <source>
        <dbReference type="EMBL" id="OIW25113.1"/>
    </source>
</evidence>
<dbReference type="EC" id="3.6.4.13" evidence="1"/>
<evidence type="ECO:0000256" key="3">
    <source>
        <dbReference type="ARBA" id="ARBA00022801"/>
    </source>
</evidence>
<dbReference type="SUPFAM" id="SSF52540">
    <property type="entry name" value="P-loop containing nucleoside triphosphate hydrolases"/>
    <property type="match status" value="1"/>
</dbReference>
<dbReference type="InParanoid" id="A0A1J7IVI1"/>
<keyword evidence="3" id="KW-0378">Hydrolase</keyword>
<dbReference type="InterPro" id="IPR027417">
    <property type="entry name" value="P-loop_NTPase"/>
</dbReference>
<feature type="region of interest" description="Disordered" evidence="7">
    <location>
        <begin position="1"/>
        <end position="32"/>
    </location>
</feature>
<dbReference type="STRING" id="1408157.A0A1J7IVI1"/>
<reference evidence="8 9" key="1">
    <citation type="submission" date="2016-10" db="EMBL/GenBank/DDBJ databases">
        <title>Draft genome sequence of Coniochaeta ligniaria NRRL30616, a lignocellulolytic fungus for bioabatement of inhibitors in plant biomass hydrolysates.</title>
        <authorList>
            <consortium name="DOE Joint Genome Institute"/>
            <person name="Jimenez D.J."/>
            <person name="Hector R.E."/>
            <person name="Riley R."/>
            <person name="Sun H."/>
            <person name="Grigoriev I.V."/>
            <person name="Van Elsas J.D."/>
            <person name="Nichols N.N."/>
        </authorList>
    </citation>
    <scope>NUCLEOTIDE SEQUENCE [LARGE SCALE GENOMIC DNA]</scope>
    <source>
        <strain evidence="8 9">NRRL 30616</strain>
    </source>
</reference>
<keyword evidence="9" id="KW-1185">Reference proteome</keyword>